<dbReference type="EMBL" id="BARS01011629">
    <property type="protein sequence ID" value="GAF92010.1"/>
    <property type="molecule type" value="Genomic_DNA"/>
</dbReference>
<dbReference type="InterPro" id="IPR008928">
    <property type="entry name" value="6-hairpin_glycosidase_sf"/>
</dbReference>
<organism evidence="3">
    <name type="scientific">marine sediment metagenome</name>
    <dbReference type="NCBI Taxonomy" id="412755"/>
    <lineage>
        <taxon>unclassified sequences</taxon>
        <taxon>metagenomes</taxon>
        <taxon>ecological metagenomes</taxon>
    </lineage>
</organism>
<dbReference type="InterPro" id="IPR012341">
    <property type="entry name" value="6hp_glycosidase-like_sf"/>
</dbReference>
<feature type="domain" description="Glycosyl hydrolase family 95 N-terminal" evidence="1">
    <location>
        <begin position="2"/>
        <end position="80"/>
    </location>
</feature>
<dbReference type="PANTHER" id="PTHR31084:SF0">
    <property type="entry name" value="ALPHA-L-FUCOSIDASE 2"/>
    <property type="match status" value="1"/>
</dbReference>
<dbReference type="SUPFAM" id="SSF48208">
    <property type="entry name" value="Six-hairpin glycosidases"/>
    <property type="match status" value="1"/>
</dbReference>
<dbReference type="Gene3D" id="1.50.10.10">
    <property type="match status" value="1"/>
</dbReference>
<dbReference type="GO" id="GO:0005975">
    <property type="term" value="P:carbohydrate metabolic process"/>
    <property type="evidence" value="ECO:0007669"/>
    <property type="project" value="InterPro"/>
</dbReference>
<proteinExistence type="predicted"/>
<evidence type="ECO:0000313" key="3">
    <source>
        <dbReference type="EMBL" id="GAF92010.1"/>
    </source>
</evidence>
<dbReference type="AlphaFoldDB" id="X0UUA4"/>
<gene>
    <name evidence="3" type="ORF">S01H1_21077</name>
</gene>
<protein>
    <submittedName>
        <fullName evidence="3">Uncharacterized protein</fullName>
    </submittedName>
</protein>
<dbReference type="InterPro" id="IPR027414">
    <property type="entry name" value="GH95_N_dom"/>
</dbReference>
<dbReference type="Pfam" id="PF14498">
    <property type="entry name" value="Glyco_hyd_65N_2"/>
    <property type="match status" value="1"/>
</dbReference>
<feature type="non-terminal residue" evidence="3">
    <location>
        <position position="1"/>
    </location>
</feature>
<feature type="non-terminal residue" evidence="3">
    <location>
        <position position="261"/>
    </location>
</feature>
<name>X0UUA4_9ZZZZ</name>
<comment type="caution">
    <text evidence="3">The sequence shown here is derived from an EMBL/GenBank/DDBJ whole genome shotgun (WGS) entry which is preliminary data.</text>
</comment>
<dbReference type="Pfam" id="PF22124">
    <property type="entry name" value="Glyco_hydro_95_cat"/>
    <property type="match status" value="1"/>
</dbReference>
<evidence type="ECO:0000259" key="1">
    <source>
        <dbReference type="Pfam" id="PF14498"/>
    </source>
</evidence>
<dbReference type="PANTHER" id="PTHR31084">
    <property type="entry name" value="ALPHA-L-FUCOSIDASE 2"/>
    <property type="match status" value="1"/>
</dbReference>
<reference evidence="3" key="1">
    <citation type="journal article" date="2014" name="Front. Microbiol.">
        <title>High frequency of phylogenetically diverse reductive dehalogenase-homologous genes in deep subseafloor sedimentary metagenomes.</title>
        <authorList>
            <person name="Kawai M."/>
            <person name="Futagami T."/>
            <person name="Toyoda A."/>
            <person name="Takaki Y."/>
            <person name="Nishi S."/>
            <person name="Hori S."/>
            <person name="Arai W."/>
            <person name="Tsubouchi T."/>
            <person name="Morono Y."/>
            <person name="Uchiyama I."/>
            <person name="Ito T."/>
            <person name="Fujiyama A."/>
            <person name="Inagaki F."/>
            <person name="Takami H."/>
        </authorList>
    </citation>
    <scope>NUCLEOTIDE SEQUENCE</scope>
    <source>
        <strain evidence="3">Expedition CK06-06</strain>
    </source>
</reference>
<sequence>ITFDANLSRPEDFTVETIAPDRIVMKGQATQQGEHKGVKYETHLRIIPQGGKLTVTDNGLRLEKADTATLLIVAATNYHGDNPKTLCDKQMASAAKKKYPELRWAHVAKHRRLFRRVALNLGVTDASDKPTNERLAAMKSGADDPYLCALYFQFGRYLLICSSRPGCMPANLQGIWNNHIKAPWNSDYHININVQMNYWPAEVTNLSECHEPFFDLVSYLRPRGRKTAKDVYGCRGFVAHHTTDAQWWTSPIGNVGYGMWP</sequence>
<evidence type="ECO:0000259" key="2">
    <source>
        <dbReference type="Pfam" id="PF22124"/>
    </source>
</evidence>
<dbReference type="InterPro" id="IPR054363">
    <property type="entry name" value="GH95_cat"/>
</dbReference>
<dbReference type="GO" id="GO:0004560">
    <property type="term" value="F:alpha-L-fucosidase activity"/>
    <property type="evidence" value="ECO:0007669"/>
    <property type="project" value="TreeGrafter"/>
</dbReference>
<feature type="domain" description="Glycosyl hydrolase family 95 catalytic" evidence="2">
    <location>
        <begin position="99"/>
        <end position="261"/>
    </location>
</feature>
<accession>X0UUA4</accession>